<comment type="caution">
    <text evidence="16">The sequence shown here is derived from an EMBL/GenBank/DDBJ whole genome shotgun (WGS) entry which is preliminary data.</text>
</comment>
<feature type="transmembrane region" description="Helical" evidence="13">
    <location>
        <begin position="201"/>
        <end position="221"/>
    </location>
</feature>
<feature type="transmembrane region" description="Helical" evidence="13">
    <location>
        <begin position="282"/>
        <end position="305"/>
    </location>
</feature>
<dbReference type="GO" id="GO:0005524">
    <property type="term" value="F:ATP binding"/>
    <property type="evidence" value="ECO:0007669"/>
    <property type="project" value="UniProtKB-KW"/>
</dbReference>
<keyword evidence="5 13" id="KW-0812">Transmembrane</keyword>
<dbReference type="InterPro" id="IPR017871">
    <property type="entry name" value="ABC_transporter-like_CS"/>
</dbReference>
<gene>
    <name evidence="16" type="ORF">SI65_03685</name>
</gene>
<dbReference type="SUPFAM" id="SSF52540">
    <property type="entry name" value="P-loop containing nucleoside triphosphate hydrolases"/>
    <property type="match status" value="2"/>
</dbReference>
<dbReference type="SMART" id="SM00382">
    <property type="entry name" value="AAA"/>
    <property type="match status" value="2"/>
</dbReference>
<feature type="domain" description="ABC transmembrane type-1" evidence="15">
    <location>
        <begin position="53"/>
        <end position="346"/>
    </location>
</feature>
<feature type="transmembrane region" description="Helical" evidence="13">
    <location>
        <begin position="694"/>
        <end position="718"/>
    </location>
</feature>
<feature type="domain" description="ABC transporter" evidence="14">
    <location>
        <begin position="1020"/>
        <end position="1266"/>
    </location>
</feature>
<feature type="domain" description="ABC transporter" evidence="14">
    <location>
        <begin position="379"/>
        <end position="630"/>
    </location>
</feature>
<dbReference type="Gene3D" id="1.20.1560.10">
    <property type="entry name" value="ABC transporter type 1, transmembrane domain"/>
    <property type="match status" value="2"/>
</dbReference>
<dbReference type="PROSITE" id="PS50929">
    <property type="entry name" value="ABC_TM1F"/>
    <property type="match status" value="2"/>
</dbReference>
<dbReference type="InterPro" id="IPR011527">
    <property type="entry name" value="ABC1_TM_dom"/>
</dbReference>
<dbReference type="GO" id="GO:0005743">
    <property type="term" value="C:mitochondrial inner membrane"/>
    <property type="evidence" value="ECO:0007669"/>
    <property type="project" value="TreeGrafter"/>
</dbReference>
<evidence type="ECO:0000256" key="7">
    <source>
        <dbReference type="ARBA" id="ARBA00022741"/>
    </source>
</evidence>
<dbReference type="Pfam" id="PF00664">
    <property type="entry name" value="ABC_membrane"/>
    <property type="match status" value="2"/>
</dbReference>
<evidence type="ECO:0000259" key="15">
    <source>
        <dbReference type="PROSITE" id="PS50929"/>
    </source>
</evidence>
<feature type="transmembrane region" description="Helical" evidence="13">
    <location>
        <begin position="920"/>
        <end position="944"/>
    </location>
</feature>
<dbReference type="STRING" id="573508.A0A1E3BI31"/>
<organism evidence="16 17">
    <name type="scientific">Aspergillus cristatus</name>
    <name type="common">Chinese Fuzhuan brick tea-fermentation fungus</name>
    <name type="synonym">Eurotium cristatum</name>
    <dbReference type="NCBI Taxonomy" id="573508"/>
    <lineage>
        <taxon>Eukaryota</taxon>
        <taxon>Fungi</taxon>
        <taxon>Dikarya</taxon>
        <taxon>Ascomycota</taxon>
        <taxon>Pezizomycotina</taxon>
        <taxon>Eurotiomycetes</taxon>
        <taxon>Eurotiomycetidae</taxon>
        <taxon>Eurotiales</taxon>
        <taxon>Aspergillaceae</taxon>
        <taxon>Aspergillus</taxon>
        <taxon>Aspergillus subgen. Aspergillus</taxon>
    </lineage>
</organism>
<dbReference type="FunFam" id="3.40.50.300:FF:001530">
    <property type="entry name" value="ABC multidrug transporter (Eurofung)"/>
    <property type="match status" value="1"/>
</dbReference>
<evidence type="ECO:0000256" key="6">
    <source>
        <dbReference type="ARBA" id="ARBA00022737"/>
    </source>
</evidence>
<evidence type="ECO:0000256" key="11">
    <source>
        <dbReference type="ARBA" id="ARBA00023180"/>
    </source>
</evidence>
<keyword evidence="6" id="KW-0677">Repeat</keyword>
<evidence type="ECO:0000256" key="8">
    <source>
        <dbReference type="ARBA" id="ARBA00022840"/>
    </source>
</evidence>
<proteinExistence type="inferred from homology"/>
<dbReference type="CDD" id="cd18578">
    <property type="entry name" value="ABC_6TM_Pgp_ABCB1_D2_like"/>
    <property type="match status" value="1"/>
</dbReference>
<evidence type="ECO:0000259" key="14">
    <source>
        <dbReference type="PROSITE" id="PS50893"/>
    </source>
</evidence>
<dbReference type="EMBL" id="JXNT01000003">
    <property type="protein sequence ID" value="ODM20632.1"/>
    <property type="molecule type" value="Genomic_DNA"/>
</dbReference>
<sequence length="1269" mass="140295">MGKKKEIVTKGSEASDLDEQSEKKDGEPQQTASTGSYFRLFSYVTGKDRIALALALLCSIASGVPLPLMNIIFGNLVGEFQGYFMPDTQVTEGEFKASVNRLSLYIVYLFIAKFVLTYVSMFSFRVIGLRVSSSVRLHYMQSLFAQPISKLDEVSVGTVTNTITTLSNTIQQSISDKLAILFQSLALLITAYIIAFKYSWALTLVTSSSLLFILICCMFIMPAMTKVQQQVDKADEQHSSISAEVFSSIRTVLSLGAEETLATKYANWVDESRKRGQKMSTVLGLHLCLGFFAMYASYALAFWFGLKLYREGHIADINTVIIVFFSVMMVVSVLGGIASPLMIISKATSAASSFFEMIDLETMDRGDLKDLEASSEVDITLRNVNFAYPTRPDIPVLKGFNARFQKGKTTALVGPSGSGKSTIVGLLERWFELSTENGNHQGNIFAGEHDLTHLDLKWWRSQIGLVQQNPFLFDDSIFNNVAFGLIGTKWEHETREVKQKLVEKACEQAFADEFIKRLPEGYDTLVGESGKTLSGGQKQRLAIARSIVKEPSILILDEATSAIDVHGEKIVQKALDQLSKNRTTVVIAHRLSTIRKADHIVVLKDGVDVEQGTHDELLEIEDGIYRGLVSAQSLAHLADDGPDGSEGFDALEKEASAVQNFHGPEKEEEPQGKYKKKGFFRSIGLILYEQRTHWLFYSLTLLGAAGAGSSYALQSWLFAHIIEVFGYQDQRLADAASFWALMFFVLALGVALCYFPVGFSSNTFSMKISSFYRKEYFRNILRKPIPFYDLNENASGSLVSRLSTDPKQIQDLLGANGAFPLISIFNILGCIIIAFTFGWKLSLVAVFAAMPFVLLAAFMRIRFELQFEAMNAEVYSGSSQFAAEAISAFRTVSALVMEEAILGRYLGLLQTQRKRACRKAWYATLIFAFSDSVELCAMALTFWYGGQLLASREYEPTIFFVIYMATIQSSQSAGQFLSFGPNIAQAVGSANRMLSYRPTSAPRDDLKQLAPADYQSAASVELRNVAFKYPSRDVPLFTGLNLNIKSGQFVAFVGPSGCGKTSVISLLERFYDPAQGAILVNDQDISSIEISSYRKALALVTQEPRLFNGTIKENITLGLGDKGITNEEMMQACKDAEIHDFITSLPDGYETSFGTNAQTALSGGQQQRLCIARALVRKPSLLLLDEATSSLDSQSEKLVQDALERLAGRRETTIIAVAHRLATIQKADVIFVFGESQSGKGSRIVEQGTHGELLKGRGVYWHMVSFLRV</sequence>
<dbReference type="FunFam" id="1.20.1560.10:FF:000057">
    <property type="entry name" value="ABC multidrug transporter SitT"/>
    <property type="match status" value="1"/>
</dbReference>
<dbReference type="PANTHER" id="PTHR43394:SF11">
    <property type="entry name" value="ATP-BINDING CASSETTE TRANSPORTER"/>
    <property type="match status" value="1"/>
</dbReference>
<evidence type="ECO:0000256" key="10">
    <source>
        <dbReference type="ARBA" id="ARBA00023136"/>
    </source>
</evidence>
<evidence type="ECO:0000313" key="16">
    <source>
        <dbReference type="EMBL" id="ODM20632.1"/>
    </source>
</evidence>
<dbReference type="GO" id="GO:0015421">
    <property type="term" value="F:ABC-type oligopeptide transporter activity"/>
    <property type="evidence" value="ECO:0007669"/>
    <property type="project" value="TreeGrafter"/>
</dbReference>
<feature type="transmembrane region" description="Helical" evidence="13">
    <location>
        <begin position="817"/>
        <end position="837"/>
    </location>
</feature>
<dbReference type="InterPro" id="IPR036640">
    <property type="entry name" value="ABC1_TM_sf"/>
</dbReference>
<dbReference type="Gene3D" id="3.40.50.300">
    <property type="entry name" value="P-loop containing nucleotide triphosphate hydrolases"/>
    <property type="match status" value="2"/>
</dbReference>
<evidence type="ECO:0000256" key="12">
    <source>
        <dbReference type="SAM" id="MobiDB-lite"/>
    </source>
</evidence>
<protein>
    <recommendedName>
        <fullName evidence="18">Leptomycin B resistance protein pmd1</fullName>
    </recommendedName>
</protein>
<dbReference type="AlphaFoldDB" id="A0A1E3BI31"/>
<dbReference type="PROSITE" id="PS50893">
    <property type="entry name" value="ABC_TRANSPORTER_2"/>
    <property type="match status" value="2"/>
</dbReference>
<evidence type="ECO:0000256" key="9">
    <source>
        <dbReference type="ARBA" id="ARBA00022989"/>
    </source>
</evidence>
<keyword evidence="4" id="KW-1003">Cell membrane</keyword>
<evidence type="ECO:0000256" key="5">
    <source>
        <dbReference type="ARBA" id="ARBA00022692"/>
    </source>
</evidence>
<dbReference type="CDD" id="cd18577">
    <property type="entry name" value="ABC_6TM_Pgp_ABCB1_D1_like"/>
    <property type="match status" value="1"/>
</dbReference>
<feature type="transmembrane region" description="Helical" evidence="13">
    <location>
        <begin position="178"/>
        <end position="195"/>
    </location>
</feature>
<evidence type="ECO:0000256" key="3">
    <source>
        <dbReference type="ARBA" id="ARBA00022448"/>
    </source>
</evidence>
<dbReference type="FunFam" id="3.40.50.300:FF:000913">
    <property type="entry name" value="ABC multidrug transporter SitT"/>
    <property type="match status" value="1"/>
</dbReference>
<feature type="transmembrane region" description="Helical" evidence="13">
    <location>
        <begin position="738"/>
        <end position="757"/>
    </location>
</feature>
<dbReference type="PANTHER" id="PTHR43394">
    <property type="entry name" value="ATP-DEPENDENT PERMEASE MDL1, MITOCHONDRIAL"/>
    <property type="match status" value="1"/>
</dbReference>
<feature type="transmembrane region" description="Helical" evidence="13">
    <location>
        <begin position="50"/>
        <end position="73"/>
    </location>
</feature>
<keyword evidence="11" id="KW-0325">Glycoprotein</keyword>
<dbReference type="InterPro" id="IPR039421">
    <property type="entry name" value="Type_1_exporter"/>
</dbReference>
<dbReference type="SUPFAM" id="SSF90123">
    <property type="entry name" value="ABC transporter transmembrane region"/>
    <property type="match status" value="2"/>
</dbReference>
<comment type="similarity">
    <text evidence="2">Belongs to the ABC transporter superfamily. ABCB family. Multidrug resistance exporter (TC 3.A.1.201) subfamily.</text>
</comment>
<keyword evidence="7" id="KW-0547">Nucleotide-binding</keyword>
<evidence type="ECO:0000256" key="13">
    <source>
        <dbReference type="SAM" id="Phobius"/>
    </source>
</evidence>
<keyword evidence="8" id="KW-0067">ATP-binding</keyword>
<keyword evidence="3" id="KW-0813">Transport</keyword>
<dbReference type="OrthoDB" id="6500128at2759"/>
<evidence type="ECO:0008006" key="18">
    <source>
        <dbReference type="Google" id="ProtNLM"/>
    </source>
</evidence>
<dbReference type="VEuPathDB" id="FungiDB:SI65_03685"/>
<dbReference type="Proteomes" id="UP000094569">
    <property type="component" value="Unassembled WGS sequence"/>
</dbReference>
<dbReference type="GO" id="GO:0090374">
    <property type="term" value="P:oligopeptide export from mitochondrion"/>
    <property type="evidence" value="ECO:0007669"/>
    <property type="project" value="TreeGrafter"/>
</dbReference>
<keyword evidence="9 13" id="KW-1133">Transmembrane helix</keyword>
<evidence type="ECO:0000256" key="4">
    <source>
        <dbReference type="ARBA" id="ARBA00022475"/>
    </source>
</evidence>
<keyword evidence="10 13" id="KW-0472">Membrane</keyword>
<comment type="subcellular location">
    <subcellularLocation>
        <location evidence="1">Cell membrane</location>
        <topology evidence="1">Multi-pass membrane protein</topology>
    </subcellularLocation>
</comment>
<dbReference type="PROSITE" id="PS00211">
    <property type="entry name" value="ABC_TRANSPORTER_1"/>
    <property type="match status" value="2"/>
</dbReference>
<evidence type="ECO:0000313" key="17">
    <source>
        <dbReference type="Proteomes" id="UP000094569"/>
    </source>
</evidence>
<keyword evidence="17" id="KW-1185">Reference proteome</keyword>
<feature type="domain" description="ABC transmembrane type-1" evidence="15">
    <location>
        <begin position="699"/>
        <end position="985"/>
    </location>
</feature>
<accession>A0A1E3BI31</accession>
<dbReference type="Pfam" id="PF00005">
    <property type="entry name" value="ABC_tran"/>
    <property type="match status" value="2"/>
</dbReference>
<dbReference type="GO" id="GO:0005886">
    <property type="term" value="C:plasma membrane"/>
    <property type="evidence" value="ECO:0007669"/>
    <property type="project" value="UniProtKB-SubCell"/>
</dbReference>
<evidence type="ECO:0000256" key="2">
    <source>
        <dbReference type="ARBA" id="ARBA00007577"/>
    </source>
</evidence>
<evidence type="ECO:0000256" key="1">
    <source>
        <dbReference type="ARBA" id="ARBA00004651"/>
    </source>
</evidence>
<dbReference type="InterPro" id="IPR003439">
    <property type="entry name" value="ABC_transporter-like_ATP-bd"/>
</dbReference>
<dbReference type="InterPro" id="IPR003593">
    <property type="entry name" value="AAA+_ATPase"/>
</dbReference>
<feature type="transmembrane region" description="Helical" evidence="13">
    <location>
        <begin position="105"/>
        <end position="127"/>
    </location>
</feature>
<dbReference type="GO" id="GO:0016887">
    <property type="term" value="F:ATP hydrolysis activity"/>
    <property type="evidence" value="ECO:0007669"/>
    <property type="project" value="InterPro"/>
</dbReference>
<feature type="region of interest" description="Disordered" evidence="12">
    <location>
        <begin position="1"/>
        <end position="32"/>
    </location>
</feature>
<dbReference type="InterPro" id="IPR027417">
    <property type="entry name" value="P-loop_NTPase"/>
</dbReference>
<name>A0A1E3BI31_ASPCR</name>
<feature type="transmembrane region" description="Helical" evidence="13">
    <location>
        <begin position="317"/>
        <end position="344"/>
    </location>
</feature>
<reference evidence="16 17" key="1">
    <citation type="journal article" date="2016" name="BMC Genomics">
        <title>Comparative genomic and transcriptomic analyses of the Fuzhuan brick tea-fermentation fungus Aspergillus cristatus.</title>
        <authorList>
            <person name="Ge Y."/>
            <person name="Wang Y."/>
            <person name="Liu Y."/>
            <person name="Tan Y."/>
            <person name="Ren X."/>
            <person name="Zhang X."/>
            <person name="Hyde K.D."/>
            <person name="Liu Y."/>
            <person name="Liu Z."/>
        </authorList>
    </citation>
    <scope>NUCLEOTIDE SEQUENCE [LARGE SCALE GENOMIC DNA]</scope>
    <source>
        <strain evidence="16 17">GZAAS20.1005</strain>
    </source>
</reference>
<feature type="transmembrane region" description="Helical" evidence="13">
    <location>
        <begin position="843"/>
        <end position="861"/>
    </location>
</feature>